<feature type="domain" description="Response regulatory" evidence="3">
    <location>
        <begin position="5"/>
        <end position="120"/>
    </location>
</feature>
<evidence type="ECO:0000256" key="2">
    <source>
        <dbReference type="PROSITE-ProRule" id="PRU00169"/>
    </source>
</evidence>
<dbReference type="Proteomes" id="UP000198515">
    <property type="component" value="Unassembled WGS sequence"/>
</dbReference>
<reference evidence="5" key="1">
    <citation type="submission" date="2016-08" db="EMBL/GenBank/DDBJ databases">
        <authorList>
            <person name="Varghese N."/>
            <person name="Submissions Spin"/>
        </authorList>
    </citation>
    <scope>NUCLEOTIDE SEQUENCE [LARGE SCALE GENOMIC DNA]</scope>
    <source>
        <strain evidence="5">REICA_142</strain>
    </source>
</reference>
<dbReference type="PANTHER" id="PTHR44591">
    <property type="entry name" value="STRESS RESPONSE REGULATOR PROTEIN 1"/>
    <property type="match status" value="1"/>
</dbReference>
<evidence type="ECO:0000256" key="1">
    <source>
        <dbReference type="ARBA" id="ARBA00022553"/>
    </source>
</evidence>
<dbReference type="EMBL" id="FMBC01000002">
    <property type="protein sequence ID" value="SCB83312.1"/>
    <property type="molecule type" value="Genomic_DNA"/>
</dbReference>
<gene>
    <name evidence="4" type="ORF">GA0061070_100263</name>
</gene>
<dbReference type="CDD" id="cd17546">
    <property type="entry name" value="REC_hyHK_CKI1_RcsC-like"/>
    <property type="match status" value="1"/>
</dbReference>
<name>A0A1C3ZM45_9ENTR</name>
<dbReference type="SMART" id="SM00448">
    <property type="entry name" value="REC"/>
    <property type="match status" value="1"/>
</dbReference>
<dbReference type="SUPFAM" id="SSF52172">
    <property type="entry name" value="CheY-like"/>
    <property type="match status" value="1"/>
</dbReference>
<evidence type="ECO:0000313" key="4">
    <source>
        <dbReference type="EMBL" id="SCB83312.1"/>
    </source>
</evidence>
<dbReference type="Gene3D" id="3.40.50.2300">
    <property type="match status" value="1"/>
</dbReference>
<protein>
    <submittedName>
        <fullName evidence="4">Response regulator receiver domain-containing protein</fullName>
    </submittedName>
</protein>
<organism evidence="4 5">
    <name type="scientific">Kosakonia oryziphila</name>
    <dbReference type="NCBI Taxonomy" id="1005667"/>
    <lineage>
        <taxon>Bacteria</taxon>
        <taxon>Pseudomonadati</taxon>
        <taxon>Pseudomonadota</taxon>
        <taxon>Gammaproteobacteria</taxon>
        <taxon>Enterobacterales</taxon>
        <taxon>Enterobacteriaceae</taxon>
        <taxon>Kosakonia</taxon>
    </lineage>
</organism>
<dbReference type="OrthoDB" id="9801101at2"/>
<evidence type="ECO:0000259" key="3">
    <source>
        <dbReference type="PROSITE" id="PS50110"/>
    </source>
</evidence>
<dbReference type="InterPro" id="IPR001789">
    <property type="entry name" value="Sig_transdc_resp-reg_receiver"/>
</dbReference>
<accession>A0A1C3ZM45</accession>
<dbReference type="InterPro" id="IPR050595">
    <property type="entry name" value="Bact_response_regulator"/>
</dbReference>
<dbReference type="AlphaFoldDB" id="A0A1C3ZM45"/>
<sequence>MMSRYILIVDDSRLSRMISRQFVTNLHNDWKIDEASTGEEAIALVAITAPYLILLDVNMPGIGGLETASRIRKSHPQTHIVLLTANVQNSVQTAAEELGLGFLPKPLKEPQLHALLNSLETSL</sequence>
<evidence type="ECO:0000313" key="5">
    <source>
        <dbReference type="Proteomes" id="UP000198515"/>
    </source>
</evidence>
<dbReference type="PROSITE" id="PS50110">
    <property type="entry name" value="RESPONSE_REGULATORY"/>
    <property type="match status" value="1"/>
</dbReference>
<dbReference type="RefSeq" id="WP_090133099.1">
    <property type="nucleotide sequence ID" value="NZ_FMBC01000002.1"/>
</dbReference>
<dbReference type="Pfam" id="PF00072">
    <property type="entry name" value="Response_reg"/>
    <property type="match status" value="1"/>
</dbReference>
<keyword evidence="5" id="KW-1185">Reference proteome</keyword>
<feature type="modified residue" description="4-aspartylphosphate" evidence="2">
    <location>
        <position position="56"/>
    </location>
</feature>
<dbReference type="PANTHER" id="PTHR44591:SF3">
    <property type="entry name" value="RESPONSE REGULATORY DOMAIN-CONTAINING PROTEIN"/>
    <property type="match status" value="1"/>
</dbReference>
<keyword evidence="1 2" id="KW-0597">Phosphoprotein</keyword>
<dbReference type="InterPro" id="IPR011006">
    <property type="entry name" value="CheY-like_superfamily"/>
</dbReference>
<proteinExistence type="predicted"/>
<dbReference type="GO" id="GO:0000160">
    <property type="term" value="P:phosphorelay signal transduction system"/>
    <property type="evidence" value="ECO:0007669"/>
    <property type="project" value="InterPro"/>
</dbReference>